<dbReference type="RefSeq" id="WP_147026408.1">
    <property type="nucleotide sequence ID" value="NZ_BJZU01000052.1"/>
</dbReference>
<keyword evidence="2" id="KW-0732">Signal</keyword>
<reference evidence="4" key="1">
    <citation type="journal article" date="2014" name="Int. J. Syst. Evol. Microbiol.">
        <title>Complete genome of a new Firmicutes species belonging to the dominant human colonic microbiota ('Ruminococcus bicirculans') reveals two chromosomes and a selective capacity to utilize plant glucans.</title>
        <authorList>
            <consortium name="NISC Comparative Sequencing Program"/>
            <person name="Wegmann U."/>
            <person name="Louis P."/>
            <person name="Goesmann A."/>
            <person name="Henrissat B."/>
            <person name="Duncan S.H."/>
            <person name="Flint H.J."/>
        </authorList>
    </citation>
    <scope>NUCLEOTIDE SEQUENCE</scope>
    <source>
        <strain evidence="4">NBRC 107715</strain>
    </source>
</reference>
<dbReference type="AlphaFoldDB" id="A0A512J4H0"/>
<evidence type="ECO:0000313" key="3">
    <source>
        <dbReference type="EMBL" id="GEP04810.1"/>
    </source>
</evidence>
<organism evidence="3 5">
    <name type="scientific">Methylobacterium oxalidis</name>
    <dbReference type="NCBI Taxonomy" id="944322"/>
    <lineage>
        <taxon>Bacteria</taxon>
        <taxon>Pseudomonadati</taxon>
        <taxon>Pseudomonadota</taxon>
        <taxon>Alphaproteobacteria</taxon>
        <taxon>Hyphomicrobiales</taxon>
        <taxon>Methylobacteriaceae</taxon>
        <taxon>Methylobacterium</taxon>
    </lineage>
</organism>
<dbReference type="EMBL" id="BSPK01000025">
    <property type="protein sequence ID" value="GLS63636.1"/>
    <property type="molecule type" value="Genomic_DNA"/>
</dbReference>
<accession>A0A512J4H0</accession>
<gene>
    <name evidence="4" type="ORF">GCM10007888_20170</name>
    <name evidence="3" type="ORF">MOX02_28480</name>
</gene>
<dbReference type="Proteomes" id="UP001156856">
    <property type="component" value="Unassembled WGS sequence"/>
</dbReference>
<evidence type="ECO:0000313" key="6">
    <source>
        <dbReference type="Proteomes" id="UP001156856"/>
    </source>
</evidence>
<reference evidence="3 5" key="3">
    <citation type="submission" date="2019-07" db="EMBL/GenBank/DDBJ databases">
        <title>Whole genome shotgun sequence of Methylobacterium oxalidis NBRC 107715.</title>
        <authorList>
            <person name="Hosoyama A."/>
            <person name="Uohara A."/>
            <person name="Ohji S."/>
            <person name="Ichikawa N."/>
        </authorList>
    </citation>
    <scope>NUCLEOTIDE SEQUENCE [LARGE SCALE GENOMIC DNA]</scope>
    <source>
        <strain evidence="3 5">NBRC 107715</strain>
    </source>
</reference>
<protein>
    <submittedName>
        <fullName evidence="3">Uncharacterized protein</fullName>
    </submittedName>
</protein>
<evidence type="ECO:0000313" key="4">
    <source>
        <dbReference type="EMBL" id="GLS63636.1"/>
    </source>
</evidence>
<comment type="caution">
    <text evidence="3">The sequence shown here is derived from an EMBL/GenBank/DDBJ whole genome shotgun (WGS) entry which is preliminary data.</text>
</comment>
<keyword evidence="6" id="KW-1185">Reference proteome</keyword>
<evidence type="ECO:0000313" key="5">
    <source>
        <dbReference type="Proteomes" id="UP000321960"/>
    </source>
</evidence>
<feature type="signal peptide" evidence="2">
    <location>
        <begin position="1"/>
        <end position="20"/>
    </location>
</feature>
<keyword evidence="1" id="KW-0175">Coiled coil</keyword>
<reference evidence="6" key="2">
    <citation type="journal article" date="2019" name="Int. J. Syst. Evol. Microbiol.">
        <title>The Global Catalogue of Microorganisms (GCM) 10K type strain sequencing project: providing services to taxonomists for standard genome sequencing and annotation.</title>
        <authorList>
            <consortium name="The Broad Institute Genomics Platform"/>
            <consortium name="The Broad Institute Genome Sequencing Center for Infectious Disease"/>
            <person name="Wu L."/>
            <person name="Ma J."/>
        </authorList>
    </citation>
    <scope>NUCLEOTIDE SEQUENCE [LARGE SCALE GENOMIC DNA]</scope>
    <source>
        <strain evidence="6">NBRC 107715</strain>
    </source>
</reference>
<name>A0A512J4H0_9HYPH</name>
<feature type="chain" id="PRO_5021769021" evidence="2">
    <location>
        <begin position="21"/>
        <end position="73"/>
    </location>
</feature>
<sequence length="73" mass="8452">MSRARAILAGFGLAFSSAMAQDLNITRAFDDLHDAARAQRQEAEALRRLQVIQRERVRRAEEQARRQIERDSR</sequence>
<evidence type="ECO:0000256" key="2">
    <source>
        <dbReference type="SAM" id="SignalP"/>
    </source>
</evidence>
<evidence type="ECO:0000256" key="1">
    <source>
        <dbReference type="SAM" id="Coils"/>
    </source>
</evidence>
<reference evidence="4" key="4">
    <citation type="submission" date="2023-01" db="EMBL/GenBank/DDBJ databases">
        <title>Draft genome sequence of Methylobacterium oxalidis strain NBRC 107715.</title>
        <authorList>
            <person name="Sun Q."/>
            <person name="Mori K."/>
        </authorList>
    </citation>
    <scope>NUCLEOTIDE SEQUENCE</scope>
    <source>
        <strain evidence="4">NBRC 107715</strain>
    </source>
</reference>
<dbReference type="EMBL" id="BJZU01000052">
    <property type="protein sequence ID" value="GEP04810.1"/>
    <property type="molecule type" value="Genomic_DNA"/>
</dbReference>
<dbReference type="Proteomes" id="UP000321960">
    <property type="component" value="Unassembled WGS sequence"/>
</dbReference>
<feature type="coiled-coil region" evidence="1">
    <location>
        <begin position="35"/>
        <end position="63"/>
    </location>
</feature>
<proteinExistence type="predicted"/>